<dbReference type="GO" id="GO:0016020">
    <property type="term" value="C:membrane"/>
    <property type="evidence" value="ECO:0007669"/>
    <property type="project" value="UniProtKB-SubCell"/>
</dbReference>
<protein>
    <submittedName>
        <fullName evidence="7">Facilitated trehalose transporter Tret1-2 homolog</fullName>
    </submittedName>
</protein>
<comment type="caution">
    <text evidence="7">The sequence shown here is derived from an EMBL/GenBank/DDBJ whole genome shotgun (WGS) entry which is preliminary data.</text>
</comment>
<keyword evidence="3 5" id="KW-1133">Transmembrane helix</keyword>
<dbReference type="GO" id="GO:0022857">
    <property type="term" value="F:transmembrane transporter activity"/>
    <property type="evidence" value="ECO:0007669"/>
    <property type="project" value="InterPro"/>
</dbReference>
<reference evidence="7 8" key="1">
    <citation type="journal article" date="2019" name="Commun. Biol.">
        <title>The bagworm genome reveals a unique fibroin gene that provides high tensile strength.</title>
        <authorList>
            <person name="Kono N."/>
            <person name="Nakamura H."/>
            <person name="Ohtoshi R."/>
            <person name="Tomita M."/>
            <person name="Numata K."/>
            <person name="Arakawa K."/>
        </authorList>
    </citation>
    <scope>NUCLEOTIDE SEQUENCE [LARGE SCALE GENOMIC DNA]</scope>
</reference>
<organism evidence="7 8">
    <name type="scientific">Eumeta variegata</name>
    <name type="common">Bagworm moth</name>
    <name type="synonym">Eumeta japonica</name>
    <dbReference type="NCBI Taxonomy" id="151549"/>
    <lineage>
        <taxon>Eukaryota</taxon>
        <taxon>Metazoa</taxon>
        <taxon>Ecdysozoa</taxon>
        <taxon>Arthropoda</taxon>
        <taxon>Hexapoda</taxon>
        <taxon>Insecta</taxon>
        <taxon>Pterygota</taxon>
        <taxon>Neoptera</taxon>
        <taxon>Endopterygota</taxon>
        <taxon>Lepidoptera</taxon>
        <taxon>Glossata</taxon>
        <taxon>Ditrysia</taxon>
        <taxon>Tineoidea</taxon>
        <taxon>Psychidae</taxon>
        <taxon>Oiketicinae</taxon>
        <taxon>Eumeta</taxon>
    </lineage>
</organism>
<feature type="transmembrane region" description="Helical" evidence="5">
    <location>
        <begin position="331"/>
        <end position="355"/>
    </location>
</feature>
<accession>A0A4C1XPZ2</accession>
<evidence type="ECO:0000256" key="4">
    <source>
        <dbReference type="ARBA" id="ARBA00023136"/>
    </source>
</evidence>
<keyword evidence="8" id="KW-1185">Reference proteome</keyword>
<dbReference type="STRING" id="151549.A0A4C1XPZ2"/>
<dbReference type="EMBL" id="BGZK01000918">
    <property type="protein sequence ID" value="GBP65082.1"/>
    <property type="molecule type" value="Genomic_DNA"/>
</dbReference>
<feature type="transmembrane region" description="Helical" evidence="5">
    <location>
        <begin position="297"/>
        <end position="319"/>
    </location>
</feature>
<dbReference type="InterPro" id="IPR005828">
    <property type="entry name" value="MFS_sugar_transport-like"/>
</dbReference>
<gene>
    <name evidence="7" type="primary">Tret1-2</name>
    <name evidence="7" type="ORF">EVAR_46876_1</name>
</gene>
<feature type="transmembrane region" description="Helical" evidence="5">
    <location>
        <begin position="367"/>
        <end position="388"/>
    </location>
</feature>
<keyword evidence="2 5" id="KW-0812">Transmembrane</keyword>
<dbReference type="PANTHER" id="PTHR48021">
    <property type="match status" value="1"/>
</dbReference>
<dbReference type="PANTHER" id="PTHR48021:SF68">
    <property type="entry name" value="MAJOR FACILITATOR SUPERFAMILY (MFS) PROFILE DOMAIN-CONTAINING PROTEIN"/>
    <property type="match status" value="1"/>
</dbReference>
<keyword evidence="4 5" id="KW-0472">Membrane</keyword>
<dbReference type="InterPro" id="IPR005829">
    <property type="entry name" value="Sugar_transporter_CS"/>
</dbReference>
<dbReference type="Proteomes" id="UP000299102">
    <property type="component" value="Unassembled WGS sequence"/>
</dbReference>
<proteinExistence type="predicted"/>
<name>A0A4C1XPZ2_EUMVA</name>
<evidence type="ECO:0000256" key="3">
    <source>
        <dbReference type="ARBA" id="ARBA00022989"/>
    </source>
</evidence>
<dbReference type="PROSITE" id="PS50850">
    <property type="entry name" value="MFS"/>
    <property type="match status" value="1"/>
</dbReference>
<evidence type="ECO:0000259" key="6">
    <source>
        <dbReference type="PROSITE" id="PS50850"/>
    </source>
</evidence>
<dbReference type="Pfam" id="PF00083">
    <property type="entry name" value="Sugar_tr"/>
    <property type="match status" value="1"/>
</dbReference>
<evidence type="ECO:0000256" key="1">
    <source>
        <dbReference type="ARBA" id="ARBA00004141"/>
    </source>
</evidence>
<evidence type="ECO:0000313" key="7">
    <source>
        <dbReference type="EMBL" id="GBP65082.1"/>
    </source>
</evidence>
<dbReference type="PROSITE" id="PS00217">
    <property type="entry name" value="SUGAR_TRANSPORT_2"/>
    <property type="match status" value="1"/>
</dbReference>
<sequence length="472" mass="53869">MCGTATLWPTRLLYENGPANRCDICHKDAAHSGRYWIPGAVKQLLHSIKIWCKPNGGVKTILRQFKNYFILHINKEILIGRILHGLSYGMLMPLRSVLIGEYTSPKKRGAFLMLVALAQAFGIFFVHLVGSLMSWQRTALVCVFFSFASLLMTIYAPESPSWLADKGRYEECREVFRWLRGNEESEELEEMIQARILIEKEKIKRTNSSINFGQRIKLLLETLKKREFYIPIILMMHAYFMLQFAGGTTMASYSTKIIDLIVGGRVDVKFWMVFLDCQRLFFNILAVYIIDKVKRRTMMFGTGGLCVVSHLAIALYVYARLNGKLLYDAQWIPLLLINVQFVSVAMGMVPMPSVIAGEVFPLEYRSIGGSISLVALAATMFIALKTFPGLTDMVGIEGTYFLYGVILTYNLVVIWFLLPETKGRTLQQIEDEFRGRPLEPEELEARMSLQSDPVQLYKRKMSARRCSSPLLH</sequence>
<evidence type="ECO:0000313" key="8">
    <source>
        <dbReference type="Proteomes" id="UP000299102"/>
    </source>
</evidence>
<dbReference type="InterPro" id="IPR050549">
    <property type="entry name" value="MFS_Trehalose_Transporter"/>
</dbReference>
<evidence type="ECO:0000256" key="2">
    <source>
        <dbReference type="ARBA" id="ARBA00022692"/>
    </source>
</evidence>
<feature type="transmembrane region" description="Helical" evidence="5">
    <location>
        <begin position="110"/>
        <end position="129"/>
    </location>
</feature>
<feature type="domain" description="Major facilitator superfamily (MFS) profile" evidence="6">
    <location>
        <begin position="1"/>
        <end position="422"/>
    </location>
</feature>
<dbReference type="SUPFAM" id="SSF103473">
    <property type="entry name" value="MFS general substrate transporter"/>
    <property type="match status" value="1"/>
</dbReference>
<dbReference type="OrthoDB" id="4142200at2759"/>
<feature type="transmembrane region" description="Helical" evidence="5">
    <location>
        <begin position="135"/>
        <end position="156"/>
    </location>
</feature>
<dbReference type="InterPro" id="IPR020846">
    <property type="entry name" value="MFS_dom"/>
</dbReference>
<evidence type="ECO:0000256" key="5">
    <source>
        <dbReference type="SAM" id="Phobius"/>
    </source>
</evidence>
<feature type="transmembrane region" description="Helical" evidence="5">
    <location>
        <begin position="228"/>
        <end position="250"/>
    </location>
</feature>
<dbReference type="InterPro" id="IPR036259">
    <property type="entry name" value="MFS_trans_sf"/>
</dbReference>
<dbReference type="AlphaFoldDB" id="A0A4C1XPZ2"/>
<feature type="transmembrane region" description="Helical" evidence="5">
    <location>
        <begin position="78"/>
        <end position="98"/>
    </location>
</feature>
<dbReference type="Gene3D" id="1.20.1250.20">
    <property type="entry name" value="MFS general substrate transporter like domains"/>
    <property type="match status" value="1"/>
</dbReference>
<comment type="subcellular location">
    <subcellularLocation>
        <location evidence="1">Membrane</location>
        <topology evidence="1">Multi-pass membrane protein</topology>
    </subcellularLocation>
</comment>
<feature type="transmembrane region" description="Helical" evidence="5">
    <location>
        <begin position="400"/>
        <end position="418"/>
    </location>
</feature>